<dbReference type="PANTHER" id="PTHR43546">
    <property type="entry name" value="UPF0173 METAL-DEPENDENT HYDROLASE MJ1163-RELATED"/>
    <property type="match status" value="1"/>
</dbReference>
<dbReference type="PANTHER" id="PTHR43546:SF3">
    <property type="entry name" value="UPF0173 METAL-DEPENDENT HYDROLASE MJ1163"/>
    <property type="match status" value="1"/>
</dbReference>
<name>A0ABN2JCY3_9MICO</name>
<proteinExistence type="predicted"/>
<dbReference type="RefSeq" id="WP_344247819.1">
    <property type="nucleotide sequence ID" value="NZ_BAAAPM010000003.1"/>
</dbReference>
<dbReference type="SMART" id="SM00849">
    <property type="entry name" value="Lactamase_B"/>
    <property type="match status" value="1"/>
</dbReference>
<feature type="domain" description="Metallo-beta-lactamase" evidence="1">
    <location>
        <begin position="7"/>
        <end position="177"/>
    </location>
</feature>
<dbReference type="SUPFAM" id="SSF56281">
    <property type="entry name" value="Metallo-hydrolase/oxidoreductase"/>
    <property type="match status" value="1"/>
</dbReference>
<organism evidence="2 3">
    <name type="scientific">Isoptericola hypogeus</name>
    <dbReference type="NCBI Taxonomy" id="300179"/>
    <lineage>
        <taxon>Bacteria</taxon>
        <taxon>Bacillati</taxon>
        <taxon>Actinomycetota</taxon>
        <taxon>Actinomycetes</taxon>
        <taxon>Micrococcales</taxon>
        <taxon>Promicromonosporaceae</taxon>
        <taxon>Isoptericola</taxon>
    </lineage>
</organism>
<dbReference type="Proteomes" id="UP001501138">
    <property type="component" value="Unassembled WGS sequence"/>
</dbReference>
<dbReference type="Pfam" id="PF13483">
    <property type="entry name" value="Lactamase_B_3"/>
    <property type="match status" value="1"/>
</dbReference>
<dbReference type="InterPro" id="IPR036866">
    <property type="entry name" value="RibonucZ/Hydroxyglut_hydro"/>
</dbReference>
<evidence type="ECO:0000313" key="3">
    <source>
        <dbReference type="Proteomes" id="UP001501138"/>
    </source>
</evidence>
<protein>
    <submittedName>
        <fullName evidence="2">MBL fold metallo-hydrolase</fullName>
    </submittedName>
</protein>
<comment type="caution">
    <text evidence="2">The sequence shown here is derived from an EMBL/GenBank/DDBJ whole genome shotgun (WGS) entry which is preliminary data.</text>
</comment>
<dbReference type="EMBL" id="BAAAPM010000003">
    <property type="protein sequence ID" value="GAA1722826.1"/>
    <property type="molecule type" value="Genomic_DNA"/>
</dbReference>
<dbReference type="InterPro" id="IPR050114">
    <property type="entry name" value="UPF0173_UPF0282_UlaG_hydrolase"/>
</dbReference>
<dbReference type="InterPro" id="IPR001279">
    <property type="entry name" value="Metallo-B-lactamas"/>
</dbReference>
<reference evidence="2 3" key="1">
    <citation type="journal article" date="2019" name="Int. J. Syst. Evol. Microbiol.">
        <title>The Global Catalogue of Microorganisms (GCM) 10K type strain sequencing project: providing services to taxonomists for standard genome sequencing and annotation.</title>
        <authorList>
            <consortium name="The Broad Institute Genomics Platform"/>
            <consortium name="The Broad Institute Genome Sequencing Center for Infectious Disease"/>
            <person name="Wu L."/>
            <person name="Ma J."/>
        </authorList>
    </citation>
    <scope>NUCLEOTIDE SEQUENCE [LARGE SCALE GENOMIC DNA]</scope>
    <source>
        <strain evidence="2 3">JCM 15589</strain>
    </source>
</reference>
<keyword evidence="3" id="KW-1185">Reference proteome</keyword>
<accession>A0ABN2JCY3</accession>
<sequence>MKLTKYAHACVVVEDERGAVLVDPGAFTPNAAELVASVRAVLVTHEHFDHVDVGVLDDALGRRDDLHVYGPGTVVDRWVEGHSDRVHRVRPGDRFTAGGLPVAAFGGQHAAIHADVPRVDNVGYLVGGTVFHPGDAYLVPDERVSTLLVPTSGPWTKLGDAVDYVRAVDPDRIVQIHEVMLSDLGQASVSRFLSPEQLSKVALTVLPAGASIDV</sequence>
<evidence type="ECO:0000313" key="2">
    <source>
        <dbReference type="EMBL" id="GAA1722826.1"/>
    </source>
</evidence>
<gene>
    <name evidence="2" type="ORF">GCM10009809_18340</name>
</gene>
<evidence type="ECO:0000259" key="1">
    <source>
        <dbReference type="SMART" id="SM00849"/>
    </source>
</evidence>
<dbReference type="Gene3D" id="3.60.15.10">
    <property type="entry name" value="Ribonuclease Z/Hydroxyacylglutathione hydrolase-like"/>
    <property type="match status" value="1"/>
</dbReference>